<reference evidence="2 3" key="1">
    <citation type="submission" date="2024-08" db="EMBL/GenBank/DDBJ databases">
        <authorList>
            <person name="Lu H."/>
        </authorList>
    </citation>
    <scope>NUCLEOTIDE SEQUENCE [LARGE SCALE GENOMIC DNA]</scope>
    <source>
        <strain evidence="2 3">DXS20W</strain>
    </source>
</reference>
<protein>
    <submittedName>
        <fullName evidence="2">DUF3617 domain-containing protein</fullName>
    </submittedName>
</protein>
<proteinExistence type="predicted"/>
<name>A0ABW7GND7_9BURK</name>
<evidence type="ECO:0000313" key="2">
    <source>
        <dbReference type="EMBL" id="MFG6463491.1"/>
    </source>
</evidence>
<dbReference type="Pfam" id="PF12276">
    <property type="entry name" value="DUF3617"/>
    <property type="match status" value="1"/>
</dbReference>
<keyword evidence="3" id="KW-1185">Reference proteome</keyword>
<keyword evidence="1" id="KW-0732">Signal</keyword>
<evidence type="ECO:0000256" key="1">
    <source>
        <dbReference type="SAM" id="SignalP"/>
    </source>
</evidence>
<feature type="chain" id="PRO_5045498835" evidence="1">
    <location>
        <begin position="25"/>
        <end position="187"/>
    </location>
</feature>
<accession>A0ABW7GND7</accession>
<organism evidence="2 3">
    <name type="scientific">Pelomonas lactea</name>
    <dbReference type="NCBI Taxonomy" id="3299030"/>
    <lineage>
        <taxon>Bacteria</taxon>
        <taxon>Pseudomonadati</taxon>
        <taxon>Pseudomonadota</taxon>
        <taxon>Betaproteobacteria</taxon>
        <taxon>Burkholderiales</taxon>
        <taxon>Sphaerotilaceae</taxon>
        <taxon>Roseateles</taxon>
    </lineage>
</organism>
<dbReference type="Proteomes" id="UP001606302">
    <property type="component" value="Unassembled WGS sequence"/>
</dbReference>
<dbReference type="RefSeq" id="WP_394512535.1">
    <property type="nucleotide sequence ID" value="NZ_JBIGHX010000006.1"/>
</dbReference>
<feature type="signal peptide" evidence="1">
    <location>
        <begin position="1"/>
        <end position="24"/>
    </location>
</feature>
<dbReference type="EMBL" id="JBIGHX010000006">
    <property type="protein sequence ID" value="MFG6463491.1"/>
    <property type="molecule type" value="Genomic_DNA"/>
</dbReference>
<sequence length="187" mass="19830">MLRSFPASCCALAALLLSAGAASAAPVLELQPGLWAHDSEIWINGQSLKPGLAALRTKVRGQLTDEQKRELDRRQAAEKQSCLTPQQARIDLARYLETALASTGGPWRCEANASKLDSSAAEGRYACRTSGGGSTQGKFSATYGPKSYQLELNGRGNAVDGRTGEAISGVEVDQRMLSTGRWLGGDC</sequence>
<comment type="caution">
    <text evidence="2">The sequence shown here is derived from an EMBL/GenBank/DDBJ whole genome shotgun (WGS) entry which is preliminary data.</text>
</comment>
<evidence type="ECO:0000313" key="3">
    <source>
        <dbReference type="Proteomes" id="UP001606302"/>
    </source>
</evidence>
<gene>
    <name evidence="2" type="ORF">ACG04Q_18090</name>
</gene>
<dbReference type="InterPro" id="IPR022061">
    <property type="entry name" value="DUF3617"/>
</dbReference>